<keyword evidence="5" id="KW-0548">Nucleotidyltransferase</keyword>
<dbReference type="Proteomes" id="UP000177122">
    <property type="component" value="Unassembled WGS sequence"/>
</dbReference>
<evidence type="ECO:0000313" key="10">
    <source>
        <dbReference type="EMBL" id="OGZ05834.1"/>
    </source>
</evidence>
<evidence type="ECO:0000256" key="2">
    <source>
        <dbReference type="ARBA" id="ARBA00010480"/>
    </source>
</evidence>
<dbReference type="InterPro" id="IPR029044">
    <property type="entry name" value="Nucleotide-diphossugar_trans"/>
</dbReference>
<comment type="caution">
    <text evidence="10">The sequence shown here is derived from an EMBL/GenBank/DDBJ whole genome shotgun (WGS) entry which is preliminary data.</text>
</comment>
<dbReference type="EMBL" id="MHLI01000006">
    <property type="protein sequence ID" value="OGZ05834.1"/>
    <property type="molecule type" value="Genomic_DNA"/>
</dbReference>
<comment type="catalytic activity">
    <reaction evidence="8">
        <text>dTTP + alpha-D-glucose 1-phosphate + H(+) = dTDP-alpha-D-glucose + diphosphate</text>
        <dbReference type="Rhea" id="RHEA:15225"/>
        <dbReference type="ChEBI" id="CHEBI:15378"/>
        <dbReference type="ChEBI" id="CHEBI:33019"/>
        <dbReference type="ChEBI" id="CHEBI:37568"/>
        <dbReference type="ChEBI" id="CHEBI:57477"/>
        <dbReference type="ChEBI" id="CHEBI:58601"/>
        <dbReference type="EC" id="2.7.7.24"/>
    </reaction>
</comment>
<keyword evidence="7" id="KW-0460">Magnesium</keyword>
<dbReference type="Pfam" id="PF00483">
    <property type="entry name" value="NTP_transferase"/>
    <property type="match status" value="1"/>
</dbReference>
<evidence type="ECO:0000313" key="11">
    <source>
        <dbReference type="Proteomes" id="UP000177122"/>
    </source>
</evidence>
<gene>
    <name evidence="10" type="ORF">A2845_03450</name>
</gene>
<keyword evidence="6" id="KW-0479">Metal-binding</keyword>
<proteinExistence type="inferred from homology"/>
<dbReference type="SUPFAM" id="SSF53448">
    <property type="entry name" value="Nucleotide-diphospho-sugar transferases"/>
    <property type="match status" value="1"/>
</dbReference>
<comment type="similarity">
    <text evidence="2">Belongs to the glucose-1-phosphate thymidylyltransferase family.</text>
</comment>
<evidence type="ECO:0000256" key="6">
    <source>
        <dbReference type="ARBA" id="ARBA00022723"/>
    </source>
</evidence>
<sequence length="250" mass="27632">MKGVILAGGSGTRLHPLTKITNKHLLPLYNKPVIFHAVEKLVNAGIDRIMIVLSPQYLDDFVSVLGSGQDFKSKNTGHQIQIVYGIQNEPGGIAQGLCIAHDFIANDSVVLHLGDNIIEDDIALHVANFTSGATIFLKEVHDPERFGVATLDKNKRVTEIIEKPKDPATNLAVVGIYIYDNTVFAKMEGQPKSDRGEYEITWVNNRYVDEGTLRAESVKGAWFDIGTFDSLLTASNYMKEKHLSEKPKAQ</sequence>
<evidence type="ECO:0000256" key="3">
    <source>
        <dbReference type="ARBA" id="ARBA00012461"/>
    </source>
</evidence>
<dbReference type="GO" id="GO:0046872">
    <property type="term" value="F:metal ion binding"/>
    <property type="evidence" value="ECO:0007669"/>
    <property type="project" value="UniProtKB-KW"/>
</dbReference>
<dbReference type="InterPro" id="IPR005907">
    <property type="entry name" value="G1P_thy_trans_s"/>
</dbReference>
<comment type="cofactor">
    <cofactor evidence="1">
        <name>Mg(2+)</name>
        <dbReference type="ChEBI" id="CHEBI:18420"/>
    </cofactor>
</comment>
<organism evidence="10 11">
    <name type="scientific">Candidatus Lloydbacteria bacterium RIFCSPHIGHO2_01_FULL_49_22</name>
    <dbReference type="NCBI Taxonomy" id="1798658"/>
    <lineage>
        <taxon>Bacteria</taxon>
        <taxon>Candidatus Lloydiibacteriota</taxon>
    </lineage>
</organism>
<dbReference type="InterPro" id="IPR005835">
    <property type="entry name" value="NTP_transferase_dom"/>
</dbReference>
<dbReference type="PANTHER" id="PTHR43532:SF1">
    <property type="entry name" value="GLUCOSE-1-PHOSPHATE THYMIDYLYLTRANSFERASE 1"/>
    <property type="match status" value="1"/>
</dbReference>
<name>A0A1G2CWV4_9BACT</name>
<feature type="domain" description="Nucleotidyl transferase" evidence="9">
    <location>
        <begin position="2"/>
        <end position="239"/>
    </location>
</feature>
<protein>
    <recommendedName>
        <fullName evidence="3">glucose-1-phosphate thymidylyltransferase</fullName>
        <ecNumber evidence="3">2.7.7.24</ecNumber>
    </recommendedName>
</protein>
<evidence type="ECO:0000256" key="5">
    <source>
        <dbReference type="ARBA" id="ARBA00022695"/>
    </source>
</evidence>
<evidence type="ECO:0000256" key="1">
    <source>
        <dbReference type="ARBA" id="ARBA00001946"/>
    </source>
</evidence>
<evidence type="ECO:0000256" key="8">
    <source>
        <dbReference type="ARBA" id="ARBA00049336"/>
    </source>
</evidence>
<dbReference type="Gene3D" id="3.90.550.10">
    <property type="entry name" value="Spore Coat Polysaccharide Biosynthesis Protein SpsA, Chain A"/>
    <property type="match status" value="1"/>
</dbReference>
<evidence type="ECO:0000256" key="7">
    <source>
        <dbReference type="ARBA" id="ARBA00022842"/>
    </source>
</evidence>
<reference evidence="10 11" key="1">
    <citation type="journal article" date="2016" name="Nat. Commun.">
        <title>Thousands of microbial genomes shed light on interconnected biogeochemical processes in an aquifer system.</title>
        <authorList>
            <person name="Anantharaman K."/>
            <person name="Brown C.T."/>
            <person name="Hug L.A."/>
            <person name="Sharon I."/>
            <person name="Castelle C.J."/>
            <person name="Probst A.J."/>
            <person name="Thomas B.C."/>
            <person name="Singh A."/>
            <person name="Wilkins M.J."/>
            <person name="Karaoz U."/>
            <person name="Brodie E.L."/>
            <person name="Williams K.H."/>
            <person name="Hubbard S.S."/>
            <person name="Banfield J.F."/>
        </authorList>
    </citation>
    <scope>NUCLEOTIDE SEQUENCE [LARGE SCALE GENOMIC DNA]</scope>
</reference>
<evidence type="ECO:0000256" key="4">
    <source>
        <dbReference type="ARBA" id="ARBA00022679"/>
    </source>
</evidence>
<dbReference type="EC" id="2.7.7.24" evidence="3"/>
<evidence type="ECO:0000259" key="9">
    <source>
        <dbReference type="Pfam" id="PF00483"/>
    </source>
</evidence>
<keyword evidence="4" id="KW-0808">Transferase</keyword>
<dbReference type="GO" id="GO:0008879">
    <property type="term" value="F:glucose-1-phosphate thymidylyltransferase activity"/>
    <property type="evidence" value="ECO:0007669"/>
    <property type="project" value="UniProtKB-EC"/>
</dbReference>
<dbReference type="PANTHER" id="PTHR43532">
    <property type="entry name" value="GLUCOSE-1-PHOSPHATE THYMIDYLYLTRANSFERASE"/>
    <property type="match status" value="1"/>
</dbReference>
<accession>A0A1G2CWV4</accession>
<dbReference type="AlphaFoldDB" id="A0A1G2CWV4"/>